<proteinExistence type="predicted"/>
<feature type="chain" id="PRO_5040111972" evidence="1">
    <location>
        <begin position="21"/>
        <end position="175"/>
    </location>
</feature>
<keyword evidence="3" id="KW-1185">Reference proteome</keyword>
<protein>
    <submittedName>
        <fullName evidence="2">Uncharacterized protein</fullName>
    </submittedName>
</protein>
<dbReference type="Proteomes" id="UP000824998">
    <property type="component" value="Unassembled WGS sequence"/>
</dbReference>
<accession>A0A9P7YTN7</accession>
<evidence type="ECO:0000256" key="1">
    <source>
        <dbReference type="SAM" id="SignalP"/>
    </source>
</evidence>
<dbReference type="EMBL" id="MU251357">
    <property type="protein sequence ID" value="KAG9239541.1"/>
    <property type="molecule type" value="Genomic_DNA"/>
</dbReference>
<organism evidence="2 3">
    <name type="scientific">Amylocarpus encephaloides</name>
    <dbReference type="NCBI Taxonomy" id="45428"/>
    <lineage>
        <taxon>Eukaryota</taxon>
        <taxon>Fungi</taxon>
        <taxon>Dikarya</taxon>
        <taxon>Ascomycota</taxon>
        <taxon>Pezizomycotina</taxon>
        <taxon>Leotiomycetes</taxon>
        <taxon>Helotiales</taxon>
        <taxon>Helotiales incertae sedis</taxon>
        <taxon>Amylocarpus</taxon>
    </lineage>
</organism>
<dbReference type="AlphaFoldDB" id="A0A9P7YTN7"/>
<evidence type="ECO:0000313" key="3">
    <source>
        <dbReference type="Proteomes" id="UP000824998"/>
    </source>
</evidence>
<evidence type="ECO:0000313" key="2">
    <source>
        <dbReference type="EMBL" id="KAG9239541.1"/>
    </source>
</evidence>
<reference evidence="2" key="1">
    <citation type="journal article" date="2021" name="IMA Fungus">
        <title>Genomic characterization of three marine fungi, including Emericellopsis atlantica sp. nov. with signatures of a generalist lifestyle and marine biomass degradation.</title>
        <authorList>
            <person name="Hagestad O.C."/>
            <person name="Hou L."/>
            <person name="Andersen J.H."/>
            <person name="Hansen E.H."/>
            <person name="Altermark B."/>
            <person name="Li C."/>
            <person name="Kuhnert E."/>
            <person name="Cox R.J."/>
            <person name="Crous P.W."/>
            <person name="Spatafora J.W."/>
            <person name="Lail K."/>
            <person name="Amirebrahimi M."/>
            <person name="Lipzen A."/>
            <person name="Pangilinan J."/>
            <person name="Andreopoulos W."/>
            <person name="Hayes R.D."/>
            <person name="Ng V."/>
            <person name="Grigoriev I.V."/>
            <person name="Jackson S.A."/>
            <person name="Sutton T.D.S."/>
            <person name="Dobson A.D.W."/>
            <person name="Rama T."/>
        </authorList>
    </citation>
    <scope>NUCLEOTIDE SEQUENCE</scope>
    <source>
        <strain evidence="2">TRa018bII</strain>
    </source>
</reference>
<keyword evidence="1" id="KW-0732">Signal</keyword>
<feature type="signal peptide" evidence="1">
    <location>
        <begin position="1"/>
        <end position="20"/>
    </location>
</feature>
<gene>
    <name evidence="2" type="ORF">BJ875DRAFT_83056</name>
</gene>
<comment type="caution">
    <text evidence="2">The sequence shown here is derived from an EMBL/GenBank/DDBJ whole genome shotgun (WGS) entry which is preliminary data.</text>
</comment>
<name>A0A9P7YTN7_9HELO</name>
<sequence length="175" mass="19480">MASTIHGVISIVILCVCIFSRQDHTTCNISLICPRLSTSHKSSGLSLCDRHKDRSTLSVASSTTLCQRPEVLPFLLNVVKLSAGRIRQYLTASHRLIVPIPYSGCSLQLSIDVCAPFSKGYSLQISIQAESTTSKLSCNYKAAEQFIISSYEVMLRRPRFYKSLLYHLHHGGLEF</sequence>